<evidence type="ECO:0000256" key="5">
    <source>
        <dbReference type="PIRSR" id="PIRSR000137-2"/>
    </source>
</evidence>
<evidence type="ECO:0000259" key="6">
    <source>
        <dbReference type="PROSITE" id="PS00624"/>
    </source>
</evidence>
<evidence type="ECO:0000256" key="3">
    <source>
        <dbReference type="ARBA" id="ARBA00022630"/>
    </source>
</evidence>
<keyword evidence="4 5" id="KW-0274">FAD</keyword>
<dbReference type="InterPro" id="IPR007867">
    <property type="entry name" value="GMC_OxRtase_C"/>
</dbReference>
<dbReference type="Proteomes" id="UP000218022">
    <property type="component" value="Unassembled WGS sequence"/>
</dbReference>
<dbReference type="InterPro" id="IPR012132">
    <property type="entry name" value="GMC_OxRdtase"/>
</dbReference>
<dbReference type="InterPro" id="IPR000172">
    <property type="entry name" value="GMC_OxRdtase_N"/>
</dbReference>
<dbReference type="PIRSF" id="PIRSF000137">
    <property type="entry name" value="Alcohol_oxidase"/>
    <property type="match status" value="1"/>
</dbReference>
<dbReference type="Pfam" id="PF00732">
    <property type="entry name" value="GMC_oxred_N"/>
    <property type="match status" value="1"/>
</dbReference>
<keyword evidence="3" id="KW-0285">Flavoprotein</keyword>
<gene>
    <name evidence="7" type="ORF">BWP39_23565</name>
</gene>
<feature type="binding site" evidence="5">
    <location>
        <position position="280"/>
    </location>
    <ligand>
        <name>FAD</name>
        <dbReference type="ChEBI" id="CHEBI:57692"/>
    </ligand>
</feature>
<organism evidence="7 8">
    <name type="scientific">Paraburkholderia acidicola</name>
    <dbReference type="NCBI Taxonomy" id="1912599"/>
    <lineage>
        <taxon>Bacteria</taxon>
        <taxon>Pseudomonadati</taxon>
        <taxon>Pseudomonadota</taxon>
        <taxon>Betaproteobacteria</taxon>
        <taxon>Burkholderiales</taxon>
        <taxon>Burkholderiaceae</taxon>
        <taxon>Paraburkholderia</taxon>
    </lineage>
</organism>
<protein>
    <recommendedName>
        <fullName evidence="6">Glucose-methanol-choline oxidoreductase N-terminal domain-containing protein</fullName>
    </recommendedName>
</protein>
<dbReference type="PANTHER" id="PTHR11552">
    <property type="entry name" value="GLUCOSE-METHANOL-CHOLINE GMC OXIDOREDUCTASE"/>
    <property type="match status" value="1"/>
</dbReference>
<dbReference type="Gene3D" id="3.50.50.60">
    <property type="entry name" value="FAD/NAD(P)-binding domain"/>
    <property type="match status" value="1"/>
</dbReference>
<accession>A0A2A4END9</accession>
<reference evidence="7 8" key="1">
    <citation type="submission" date="2017-01" db="EMBL/GenBank/DDBJ databases">
        <title>Whole-Genome Shotgun Sequencing of Two beta-Proteobacterial Species in Search of the Bulgecin Biosynthetic Cluster.</title>
        <authorList>
            <person name="Horsman M.E."/>
            <person name="Marous D.R."/>
            <person name="Li R."/>
            <person name="Oliver R.A."/>
            <person name="Byun B."/>
            <person name="Emrich S.J."/>
            <person name="Boggess B."/>
            <person name="Townsend C.A."/>
            <person name="Mobashery S."/>
        </authorList>
    </citation>
    <scope>NUCLEOTIDE SEQUENCE [LARGE SCALE GENOMIC DNA]</scope>
    <source>
        <strain evidence="7 8">ATCC 31363</strain>
    </source>
</reference>
<dbReference type="SUPFAM" id="SSF54373">
    <property type="entry name" value="FAD-linked reductases, C-terminal domain"/>
    <property type="match status" value="1"/>
</dbReference>
<dbReference type="PROSITE" id="PS51318">
    <property type="entry name" value="TAT"/>
    <property type="match status" value="1"/>
</dbReference>
<name>A0A2A4END9_9BURK</name>
<evidence type="ECO:0000313" key="7">
    <source>
        <dbReference type="EMBL" id="PCE22661.1"/>
    </source>
</evidence>
<dbReference type="GO" id="GO:0050660">
    <property type="term" value="F:flavin adenine dinucleotide binding"/>
    <property type="evidence" value="ECO:0007669"/>
    <property type="project" value="InterPro"/>
</dbReference>
<evidence type="ECO:0000256" key="1">
    <source>
        <dbReference type="ARBA" id="ARBA00001974"/>
    </source>
</evidence>
<dbReference type="PANTHER" id="PTHR11552:SF147">
    <property type="entry name" value="CHOLINE DEHYDROGENASE, MITOCHONDRIAL"/>
    <property type="match status" value="1"/>
</dbReference>
<evidence type="ECO:0000256" key="4">
    <source>
        <dbReference type="ARBA" id="ARBA00022827"/>
    </source>
</evidence>
<dbReference type="PROSITE" id="PS00624">
    <property type="entry name" value="GMC_OXRED_2"/>
    <property type="match status" value="1"/>
</dbReference>
<comment type="similarity">
    <text evidence="2">Belongs to the GMC oxidoreductase family.</text>
</comment>
<dbReference type="InterPro" id="IPR036188">
    <property type="entry name" value="FAD/NAD-bd_sf"/>
</dbReference>
<comment type="cofactor">
    <cofactor evidence="1 5">
        <name>FAD</name>
        <dbReference type="ChEBI" id="CHEBI:57692"/>
    </cofactor>
</comment>
<dbReference type="OrthoDB" id="9785276at2"/>
<dbReference type="AlphaFoldDB" id="A0A2A4END9"/>
<feature type="domain" description="Glucose-methanol-choline oxidoreductase N-terminal" evidence="6">
    <location>
        <begin position="315"/>
        <end position="329"/>
    </location>
</feature>
<dbReference type="InterPro" id="IPR006311">
    <property type="entry name" value="TAT_signal"/>
</dbReference>
<sequence length="563" mass="59594">MGWRCNRLRLRVNSLTDQNMKRQTLPRGRRDFLAKLIALGASAAGPGLSATYAAAAQASQRAPIADSHDYVIVGAGSAGCLLADRLSATGASVLLIEAGSNLIEKPKISQVADWAQNLGSDTDWARKSVPQPGFANRAETLSAGKVWGGSGSINGMIWQRADPRDYLQWHRLVGDPWRPEALNRAYLDVVQPAGHAGDAVAGRLTVGRYADAHPLTGAFLAASMQTGLRAIDLSAGLALDGVGVSYVNATPDGHRSAPAEAMLAPALVRPNLDVITGALVTRLVMRGTHCHGVELVVDGERVTCNANRETIVCAGACESPRILMLSGIGPIDQLAPHNIQVRQALPAVGRNLHDHLLLRFVFKAKTAVPPPVSNGFSTMAFYGMSGQQYAPDIQVIGMQYPYGTDVPAGAGYTVKPFLVKPRSRGAISLTSADPLAPLAIDPRYLEEAVDRDNVIAGVERSIDIGSGMHEFYGSLVPDVPLRSRADKLAFITANAAPGMHYAGTCAAGRDPAMSVVDSHFRVWGVEGLRVVDASVIPEVPAVNAHAPMLTIAQLAASYCQLVP</sequence>
<comment type="caution">
    <text evidence="7">The sequence shown here is derived from an EMBL/GenBank/DDBJ whole genome shotgun (WGS) entry which is preliminary data.</text>
</comment>
<dbReference type="EMBL" id="MTZV01000006">
    <property type="protein sequence ID" value="PCE22661.1"/>
    <property type="molecule type" value="Genomic_DNA"/>
</dbReference>
<evidence type="ECO:0000256" key="2">
    <source>
        <dbReference type="ARBA" id="ARBA00010790"/>
    </source>
</evidence>
<dbReference type="GO" id="GO:0016614">
    <property type="term" value="F:oxidoreductase activity, acting on CH-OH group of donors"/>
    <property type="evidence" value="ECO:0007669"/>
    <property type="project" value="InterPro"/>
</dbReference>
<evidence type="ECO:0000313" key="8">
    <source>
        <dbReference type="Proteomes" id="UP000218022"/>
    </source>
</evidence>
<dbReference type="Pfam" id="PF05199">
    <property type="entry name" value="GMC_oxred_C"/>
    <property type="match status" value="1"/>
</dbReference>
<feature type="binding site" evidence="5">
    <location>
        <position position="146"/>
    </location>
    <ligand>
        <name>FAD</name>
        <dbReference type="ChEBI" id="CHEBI:57692"/>
    </ligand>
</feature>
<dbReference type="Gene3D" id="3.30.560.10">
    <property type="entry name" value="Glucose Oxidase, domain 3"/>
    <property type="match status" value="1"/>
</dbReference>
<proteinExistence type="inferred from homology"/>
<dbReference type="SUPFAM" id="SSF51905">
    <property type="entry name" value="FAD/NAD(P)-binding domain"/>
    <property type="match status" value="1"/>
</dbReference>